<evidence type="ECO:0000313" key="7">
    <source>
        <dbReference type="EMBL" id="KAB8288174.1"/>
    </source>
</evidence>
<feature type="transmembrane region" description="Helical" evidence="6">
    <location>
        <begin position="221"/>
        <end position="245"/>
    </location>
</feature>
<feature type="transmembrane region" description="Helical" evidence="6">
    <location>
        <begin position="110"/>
        <end position="131"/>
    </location>
</feature>
<dbReference type="GO" id="GO:0005886">
    <property type="term" value="C:plasma membrane"/>
    <property type="evidence" value="ECO:0007669"/>
    <property type="project" value="TreeGrafter"/>
</dbReference>
<evidence type="ECO:0000313" key="8">
    <source>
        <dbReference type="Proteomes" id="UP000326757"/>
    </source>
</evidence>
<feature type="transmembrane region" description="Helical" evidence="6">
    <location>
        <begin position="186"/>
        <end position="209"/>
    </location>
</feature>
<feature type="transmembrane region" description="Helical" evidence="6">
    <location>
        <begin position="83"/>
        <end position="103"/>
    </location>
</feature>
<dbReference type="Pfam" id="PF04479">
    <property type="entry name" value="RTA1"/>
    <property type="match status" value="1"/>
</dbReference>
<feature type="transmembrane region" description="Helical" evidence="6">
    <location>
        <begin position="266"/>
        <end position="287"/>
    </location>
</feature>
<keyword evidence="4 6" id="KW-0472">Membrane</keyword>
<keyword evidence="3 6" id="KW-1133">Transmembrane helix</keyword>
<feature type="transmembrane region" description="Helical" evidence="6">
    <location>
        <begin position="307"/>
        <end position="326"/>
    </location>
</feature>
<evidence type="ECO:0008006" key="9">
    <source>
        <dbReference type="Google" id="ProtNLM"/>
    </source>
</evidence>
<sequence length="373" mass="41164">MDSSLILEPLESLDVVKFASHHFSSTIKPIATSLQRNAQPDFWNIKGRHGASYGNITLLMNPHLCTLDTCDLSLASFEYLPTVAGNTIYAVIFGILLFAQLGLGIKFKTWGYMIAMIFGLILEIVGYIGRILLHYSPFDNNDFLMYLICLTIAPAFLTAAIYLCLSRIVIIYGQEISRFKPGTYTIIFCTCDIISLLLQAVGGAIASLGKTASQVDMGKNIMLAGLAFQVFSLFLFAILCAEFAWRVHYAKGTWNPRYTALVSSSLFKSFLGGLCLATITILIRSIYRCVELSGGFGGALFVSHEPEFMILEGVMIVLATGGLTFLHPGIAMQGAWLEANFKFRSQDEESETSKRESAGSDFEMGSRRIFSRK</sequence>
<reference evidence="7 8" key="1">
    <citation type="submission" date="2019-06" db="EMBL/GenBank/DDBJ databases">
        <title>Genome Sequence of the Brown Rot Fungal Pathogen Monilinia laxa.</title>
        <authorList>
            <person name="De Miccolis Angelini R.M."/>
            <person name="Landi L."/>
            <person name="Abate D."/>
            <person name="Pollastro S."/>
            <person name="Romanazzi G."/>
            <person name="Faretra F."/>
        </authorList>
    </citation>
    <scope>NUCLEOTIDE SEQUENCE [LARGE SCALE GENOMIC DNA]</scope>
    <source>
        <strain evidence="7 8">Mlax316</strain>
    </source>
</reference>
<proteinExistence type="predicted"/>
<dbReference type="OrthoDB" id="4521223at2759"/>
<feature type="compositionally biased region" description="Basic and acidic residues" evidence="5">
    <location>
        <begin position="346"/>
        <end position="358"/>
    </location>
</feature>
<dbReference type="Proteomes" id="UP000326757">
    <property type="component" value="Unassembled WGS sequence"/>
</dbReference>
<protein>
    <recommendedName>
        <fullName evidence="9">RTA1-domain-containing protein</fullName>
    </recommendedName>
</protein>
<dbReference type="PANTHER" id="PTHR31465">
    <property type="entry name" value="PROTEIN RTA1-RELATED"/>
    <property type="match status" value="1"/>
</dbReference>
<keyword evidence="2 6" id="KW-0812">Transmembrane</keyword>
<dbReference type="GO" id="GO:0000324">
    <property type="term" value="C:fungal-type vacuole"/>
    <property type="evidence" value="ECO:0007669"/>
    <property type="project" value="TreeGrafter"/>
</dbReference>
<evidence type="ECO:0000256" key="5">
    <source>
        <dbReference type="SAM" id="MobiDB-lite"/>
    </source>
</evidence>
<dbReference type="EMBL" id="VIGI01000025">
    <property type="protein sequence ID" value="KAB8288174.1"/>
    <property type="molecule type" value="Genomic_DNA"/>
</dbReference>
<dbReference type="InterPro" id="IPR007568">
    <property type="entry name" value="RTA1"/>
</dbReference>
<name>A0A5N6JLR0_MONLA</name>
<dbReference type="PANTHER" id="PTHR31465:SF9">
    <property type="entry name" value="SPHINGOID LONG-CHAIN BASE TRANSPORTER RSB1"/>
    <property type="match status" value="1"/>
</dbReference>
<comment type="subcellular location">
    <subcellularLocation>
        <location evidence="1">Membrane</location>
        <topology evidence="1">Multi-pass membrane protein</topology>
    </subcellularLocation>
</comment>
<gene>
    <name evidence="7" type="ORF">EYC80_010180</name>
</gene>
<keyword evidence="8" id="KW-1185">Reference proteome</keyword>
<accession>A0A5N6JLR0</accession>
<evidence type="ECO:0000256" key="6">
    <source>
        <dbReference type="SAM" id="Phobius"/>
    </source>
</evidence>
<evidence type="ECO:0000256" key="3">
    <source>
        <dbReference type="ARBA" id="ARBA00022989"/>
    </source>
</evidence>
<evidence type="ECO:0000256" key="2">
    <source>
        <dbReference type="ARBA" id="ARBA00022692"/>
    </source>
</evidence>
<evidence type="ECO:0000256" key="1">
    <source>
        <dbReference type="ARBA" id="ARBA00004141"/>
    </source>
</evidence>
<comment type="caution">
    <text evidence="7">The sequence shown here is derived from an EMBL/GenBank/DDBJ whole genome shotgun (WGS) entry which is preliminary data.</text>
</comment>
<feature type="transmembrane region" description="Helical" evidence="6">
    <location>
        <begin position="143"/>
        <end position="165"/>
    </location>
</feature>
<feature type="region of interest" description="Disordered" evidence="5">
    <location>
        <begin position="346"/>
        <end position="373"/>
    </location>
</feature>
<evidence type="ECO:0000256" key="4">
    <source>
        <dbReference type="ARBA" id="ARBA00023136"/>
    </source>
</evidence>
<organism evidence="7 8">
    <name type="scientific">Monilinia laxa</name>
    <name type="common">Brown rot fungus</name>
    <name type="synonym">Sclerotinia laxa</name>
    <dbReference type="NCBI Taxonomy" id="61186"/>
    <lineage>
        <taxon>Eukaryota</taxon>
        <taxon>Fungi</taxon>
        <taxon>Dikarya</taxon>
        <taxon>Ascomycota</taxon>
        <taxon>Pezizomycotina</taxon>
        <taxon>Leotiomycetes</taxon>
        <taxon>Helotiales</taxon>
        <taxon>Sclerotiniaceae</taxon>
        <taxon>Monilinia</taxon>
    </lineage>
</organism>
<dbReference type="AlphaFoldDB" id="A0A5N6JLR0"/>